<dbReference type="InterPro" id="IPR003604">
    <property type="entry name" value="Matrin/U1-like-C_Znf_C2H2"/>
</dbReference>
<dbReference type="EMBL" id="CAXKWB010025535">
    <property type="protein sequence ID" value="CAL4128342.1"/>
    <property type="molecule type" value="Genomic_DNA"/>
</dbReference>
<protein>
    <recommendedName>
        <fullName evidence="2">U1-type domain-containing protein</fullName>
    </recommendedName>
</protein>
<dbReference type="SUPFAM" id="SSF57667">
    <property type="entry name" value="beta-beta-alpha zinc fingers"/>
    <property type="match status" value="3"/>
</dbReference>
<accession>A0AAV2RPL7</accession>
<evidence type="ECO:0000313" key="3">
    <source>
        <dbReference type="EMBL" id="CAL4128342.1"/>
    </source>
</evidence>
<dbReference type="GO" id="GO:0003676">
    <property type="term" value="F:nucleic acid binding"/>
    <property type="evidence" value="ECO:0007669"/>
    <property type="project" value="InterPro"/>
</dbReference>
<comment type="caution">
    <text evidence="3">The sequence shown here is derived from an EMBL/GenBank/DDBJ whole genome shotgun (WGS) entry which is preliminary data.</text>
</comment>
<dbReference type="InterPro" id="IPR013087">
    <property type="entry name" value="Znf_C2H2_type"/>
</dbReference>
<dbReference type="InterPro" id="IPR036236">
    <property type="entry name" value="Znf_C2H2_sf"/>
</dbReference>
<evidence type="ECO:0000313" key="4">
    <source>
        <dbReference type="Proteomes" id="UP001497623"/>
    </source>
</evidence>
<dbReference type="AlphaFoldDB" id="A0AAV2RPL7"/>
<dbReference type="PANTHER" id="PTHR46786">
    <property type="entry name" value="ZINC FINGER MATRIN-TYPE PROTEIN 3"/>
    <property type="match status" value="1"/>
</dbReference>
<gene>
    <name evidence="3" type="ORF">MNOR_LOCUS26035</name>
</gene>
<proteinExistence type="predicted"/>
<dbReference type="GO" id="GO:0008270">
    <property type="term" value="F:zinc ion binding"/>
    <property type="evidence" value="ECO:0007669"/>
    <property type="project" value="InterPro"/>
</dbReference>
<evidence type="ECO:0000256" key="1">
    <source>
        <dbReference type="SAM" id="MobiDB-lite"/>
    </source>
</evidence>
<sequence>MYGPPGSYDGYDSYWASDYTAPPAPIYDPYYHYPTGPRGPPPPGIAPPYVHGPRFPPGPIPRHHRPPVPGHFRPRQPFQRKPQTTVEKEEDQLEIPNNSAQLQNNGQASEITNEGETTFVQAPEIKAETETVMETNTSAIIKQEYIEDGFCIKKLTCGGIEFDSNLPKELVALFERKSCDLCDVKLNGAVQSTTHYSGKPHLKKIKTWLQEHAEKTGEPPIKLAKIEPPAPSKKKKLEELDLSILYCAPCDLNLTSAQHAEQHYNGRNHMRRANGLTPLRTGYYNRETGKWQRTPPDVVARAEILPTVVTNLTGLPLPPGEETTTTTAVEGNDGDKKGRLLCELCKVAATTKEELDRHMIGRRHLIATKKQKEGPKQNTWNKKGKWNRGGFRGRGFRGGPMGWRMPPWRGGRGRGGGGGLPIPPPPPPASVFQQE</sequence>
<feature type="compositionally biased region" description="Gly residues" evidence="1">
    <location>
        <begin position="390"/>
        <end position="401"/>
    </location>
</feature>
<feature type="domain" description="U1-type" evidence="2">
    <location>
        <begin position="242"/>
        <end position="276"/>
    </location>
</feature>
<feature type="domain" description="U1-type" evidence="2">
    <location>
        <begin position="174"/>
        <end position="208"/>
    </location>
</feature>
<feature type="region of interest" description="Disordered" evidence="1">
    <location>
        <begin position="371"/>
        <end position="435"/>
    </location>
</feature>
<dbReference type="Proteomes" id="UP001497623">
    <property type="component" value="Unassembled WGS sequence"/>
</dbReference>
<feature type="domain" description="U1-type" evidence="2">
    <location>
        <begin position="337"/>
        <end position="371"/>
    </location>
</feature>
<feature type="compositionally biased region" description="Pro residues" evidence="1">
    <location>
        <begin position="37"/>
        <end position="46"/>
    </location>
</feature>
<feature type="region of interest" description="Disordered" evidence="1">
    <location>
        <begin position="32"/>
        <end position="97"/>
    </location>
</feature>
<dbReference type="Gene3D" id="3.30.160.60">
    <property type="entry name" value="Classic Zinc Finger"/>
    <property type="match status" value="3"/>
</dbReference>
<reference evidence="3 4" key="1">
    <citation type="submission" date="2024-05" db="EMBL/GenBank/DDBJ databases">
        <authorList>
            <person name="Wallberg A."/>
        </authorList>
    </citation>
    <scope>NUCLEOTIDE SEQUENCE [LARGE SCALE GENOMIC DNA]</scope>
</reference>
<evidence type="ECO:0000259" key="2">
    <source>
        <dbReference type="SMART" id="SM00451"/>
    </source>
</evidence>
<dbReference type="PANTHER" id="PTHR46786:SF1">
    <property type="entry name" value="ZINC FINGER MATRIN-TYPE PROTEIN 3"/>
    <property type="match status" value="1"/>
</dbReference>
<dbReference type="SMART" id="SM00451">
    <property type="entry name" value="ZnF_U1"/>
    <property type="match status" value="3"/>
</dbReference>
<dbReference type="InterPro" id="IPR052644">
    <property type="entry name" value="ZMAT3"/>
</dbReference>
<organism evidence="3 4">
    <name type="scientific">Meganyctiphanes norvegica</name>
    <name type="common">Northern krill</name>
    <name type="synonym">Thysanopoda norvegica</name>
    <dbReference type="NCBI Taxonomy" id="48144"/>
    <lineage>
        <taxon>Eukaryota</taxon>
        <taxon>Metazoa</taxon>
        <taxon>Ecdysozoa</taxon>
        <taxon>Arthropoda</taxon>
        <taxon>Crustacea</taxon>
        <taxon>Multicrustacea</taxon>
        <taxon>Malacostraca</taxon>
        <taxon>Eumalacostraca</taxon>
        <taxon>Eucarida</taxon>
        <taxon>Euphausiacea</taxon>
        <taxon>Euphausiidae</taxon>
        <taxon>Meganyctiphanes</taxon>
    </lineage>
</organism>
<keyword evidence="4" id="KW-1185">Reference proteome</keyword>
<dbReference type="Pfam" id="PF12874">
    <property type="entry name" value="zf-met"/>
    <property type="match status" value="2"/>
</dbReference>
<name>A0AAV2RPL7_MEGNR</name>